<evidence type="ECO:0000313" key="2">
    <source>
        <dbReference type="EMBL" id="CAE6956968.1"/>
    </source>
</evidence>
<proteinExistence type="predicted"/>
<dbReference type="EMBL" id="CAJNDS010000102">
    <property type="protein sequence ID" value="CAE6956968.1"/>
    <property type="molecule type" value="Genomic_DNA"/>
</dbReference>
<sequence length="253" mass="28181">MNIEAAKFAEELWTAHELTSGVMKATHDEIPMELSSWKGCHPVRFFKGREIFGLPAFAEALCRLIFGRLLIYGNSLQQLLAPHAKVIWLLNYVCGVLQYDRSATVDPQRNPRAEWRGTCWQKLLEAVQGEEEFTCTVPPELQDFSKSIELTDDGTASRSRGSGAYRGLKRGVTAVSMVSREAPSTPDVETDEEAEAAATSDVGATPKVKLPPVFEDASGTERWLLARLLRSSVDLSYNYKKREKKASKRGSKI</sequence>
<reference evidence="2" key="1">
    <citation type="submission" date="2021-02" db="EMBL/GenBank/DDBJ databases">
        <authorList>
            <person name="Dougan E. K."/>
            <person name="Rhodes N."/>
            <person name="Thang M."/>
            <person name="Chan C."/>
        </authorList>
    </citation>
    <scope>NUCLEOTIDE SEQUENCE</scope>
</reference>
<protein>
    <submittedName>
        <fullName evidence="2">Uncharacterized protein</fullName>
    </submittedName>
</protein>
<evidence type="ECO:0000313" key="3">
    <source>
        <dbReference type="Proteomes" id="UP000604046"/>
    </source>
</evidence>
<keyword evidence="3" id="KW-1185">Reference proteome</keyword>
<feature type="region of interest" description="Disordered" evidence="1">
    <location>
        <begin position="178"/>
        <end position="213"/>
    </location>
</feature>
<comment type="caution">
    <text evidence="2">The sequence shown here is derived from an EMBL/GenBank/DDBJ whole genome shotgun (WGS) entry which is preliminary data.</text>
</comment>
<dbReference type="AlphaFoldDB" id="A0A812HNQ9"/>
<organism evidence="2 3">
    <name type="scientific">Symbiodinium natans</name>
    <dbReference type="NCBI Taxonomy" id="878477"/>
    <lineage>
        <taxon>Eukaryota</taxon>
        <taxon>Sar</taxon>
        <taxon>Alveolata</taxon>
        <taxon>Dinophyceae</taxon>
        <taxon>Suessiales</taxon>
        <taxon>Symbiodiniaceae</taxon>
        <taxon>Symbiodinium</taxon>
    </lineage>
</organism>
<accession>A0A812HNQ9</accession>
<dbReference type="Proteomes" id="UP000604046">
    <property type="component" value="Unassembled WGS sequence"/>
</dbReference>
<evidence type="ECO:0000256" key="1">
    <source>
        <dbReference type="SAM" id="MobiDB-lite"/>
    </source>
</evidence>
<name>A0A812HNQ9_9DINO</name>
<gene>
    <name evidence="2" type="ORF">SNAT2548_LOCUS1797</name>
</gene>